<organism evidence="1 2">
    <name type="scientific">Duncaniella dubosii</name>
    <dbReference type="NCBI Taxonomy" id="2518971"/>
    <lineage>
        <taxon>Bacteria</taxon>
        <taxon>Pseudomonadati</taxon>
        <taxon>Bacteroidota</taxon>
        <taxon>Bacteroidia</taxon>
        <taxon>Bacteroidales</taxon>
        <taxon>Muribaculaceae</taxon>
        <taxon>Duncaniella</taxon>
    </lineage>
</organism>
<dbReference type="PANTHER" id="PTHR23416">
    <property type="entry name" value="SIALIC ACID SYNTHASE-RELATED"/>
    <property type="match status" value="1"/>
</dbReference>
<keyword evidence="1" id="KW-0012">Acyltransferase</keyword>
<dbReference type="InterPro" id="IPR011004">
    <property type="entry name" value="Trimer_LpxA-like_sf"/>
</dbReference>
<dbReference type="Pfam" id="PF00132">
    <property type="entry name" value="Hexapep"/>
    <property type="match status" value="1"/>
</dbReference>
<name>A0A4P7W823_9BACT</name>
<reference evidence="2" key="1">
    <citation type="submission" date="2019-02" db="EMBL/GenBank/DDBJ databases">
        <title>Isolation and identification of novel species under the genus Muribaculum.</title>
        <authorList>
            <person name="Miyake S."/>
            <person name="Ding Y."/>
            <person name="Low A."/>
            <person name="Soh M."/>
            <person name="Seedorf H."/>
        </authorList>
    </citation>
    <scope>NUCLEOTIDE SEQUENCE [LARGE SCALE GENOMIC DNA]</scope>
    <source>
        <strain evidence="2">H5</strain>
    </source>
</reference>
<dbReference type="PANTHER" id="PTHR23416:SF78">
    <property type="entry name" value="LIPOPOLYSACCHARIDE BIOSYNTHESIS O-ACETYL TRANSFERASE WBBJ-RELATED"/>
    <property type="match status" value="1"/>
</dbReference>
<keyword evidence="2" id="KW-1185">Reference proteome</keyword>
<gene>
    <name evidence="1" type="ORF">E7747_01145</name>
</gene>
<dbReference type="AlphaFoldDB" id="A0A4P7W823"/>
<dbReference type="SUPFAM" id="SSF51161">
    <property type="entry name" value="Trimeric LpxA-like enzymes"/>
    <property type="match status" value="1"/>
</dbReference>
<proteinExistence type="predicted"/>
<dbReference type="CDD" id="cd04647">
    <property type="entry name" value="LbH_MAT_like"/>
    <property type="match status" value="1"/>
</dbReference>
<dbReference type="KEGG" id="ddb:E7747_01145"/>
<dbReference type="GO" id="GO:0016746">
    <property type="term" value="F:acyltransferase activity"/>
    <property type="evidence" value="ECO:0007669"/>
    <property type="project" value="UniProtKB-KW"/>
</dbReference>
<evidence type="ECO:0000313" key="2">
    <source>
        <dbReference type="Proteomes" id="UP000297149"/>
    </source>
</evidence>
<dbReference type="InterPro" id="IPR051159">
    <property type="entry name" value="Hexapeptide_acetyltransf"/>
</dbReference>
<accession>A0A4P7W823</accession>
<dbReference type="Gene3D" id="2.160.10.10">
    <property type="entry name" value="Hexapeptide repeat proteins"/>
    <property type="match status" value="1"/>
</dbReference>
<keyword evidence="1" id="KW-0808">Transferase</keyword>
<protein>
    <submittedName>
        <fullName evidence="1">Acyltransferase</fullName>
    </submittedName>
</protein>
<dbReference type="InterPro" id="IPR001451">
    <property type="entry name" value="Hexapep"/>
</dbReference>
<evidence type="ECO:0000313" key="1">
    <source>
        <dbReference type="EMBL" id="QCD43625.1"/>
    </source>
</evidence>
<dbReference type="EMBL" id="CP039396">
    <property type="protein sequence ID" value="QCD43625.1"/>
    <property type="molecule type" value="Genomic_DNA"/>
</dbReference>
<dbReference type="Proteomes" id="UP000297149">
    <property type="component" value="Chromosome"/>
</dbReference>
<sequence>MYSGYLKNLFRQCGNRVIFRRGSRIIGDSKAIIIGQNVSFGKNTILEAHISYQSQTFNPIISIGDSCIFGDYTHITCISSIKIGKNILTGRRVLITDNSHGDYNSIHRDTFFPPISRELFSKGSVTIEDDVWLGDNVIILPGTTIGKGSVIGANAVVTKDIPPYTIAGGNPAKIIKTYYKI</sequence>